<accession>A0ABN6RCA7</accession>
<protein>
    <submittedName>
        <fullName evidence="2">Uncharacterized protein</fullName>
    </submittedName>
</protein>
<sequence length="114" mass="11442">MDDSTNGRSGGTGPQDNVPQEQVQTNPNWDTGGEKSTGDAIQDGIYQHVSDENAGAGADDPVNQGAVSDDGRQPSAPAGGVETDSQSYGGYSEGMPASAAAANPEKTVDGEQGS</sequence>
<proteinExistence type="predicted"/>
<reference evidence="2" key="1">
    <citation type="submission" date="2022-07" db="EMBL/GenBank/DDBJ databases">
        <title>Complete Genome Sequence of the Radioresistant Bacterium Deinococcus aetherius ST0316, Isolated from the Air Dust collected in Lower Stratosphere above Japan.</title>
        <authorList>
            <person name="Satoh K."/>
            <person name="Hagiwara K."/>
            <person name="Katsumata K."/>
            <person name="Kubo A."/>
            <person name="Yokobori S."/>
            <person name="Yamagishi A."/>
            <person name="Oono Y."/>
            <person name="Narumi I."/>
        </authorList>
    </citation>
    <scope>NUCLEOTIDE SEQUENCE</scope>
    <source>
        <strain evidence="2">ST0316</strain>
    </source>
</reference>
<evidence type="ECO:0000256" key="1">
    <source>
        <dbReference type="SAM" id="MobiDB-lite"/>
    </source>
</evidence>
<dbReference type="RefSeq" id="WP_264776761.1">
    <property type="nucleotide sequence ID" value="NZ_AP026560.1"/>
</dbReference>
<dbReference type="EMBL" id="AP026560">
    <property type="protein sequence ID" value="BDP40962.1"/>
    <property type="molecule type" value="Genomic_DNA"/>
</dbReference>
<keyword evidence="3" id="KW-1185">Reference proteome</keyword>
<organism evidence="2 3">
    <name type="scientific">Deinococcus aetherius</name>
    <dbReference type="NCBI Taxonomy" id="200252"/>
    <lineage>
        <taxon>Bacteria</taxon>
        <taxon>Thermotogati</taxon>
        <taxon>Deinococcota</taxon>
        <taxon>Deinococci</taxon>
        <taxon>Deinococcales</taxon>
        <taxon>Deinococcaceae</taxon>
        <taxon>Deinococcus</taxon>
    </lineage>
</organism>
<feature type="compositionally biased region" description="Polar residues" evidence="1">
    <location>
        <begin position="14"/>
        <end position="29"/>
    </location>
</feature>
<feature type="region of interest" description="Disordered" evidence="1">
    <location>
        <begin position="1"/>
        <end position="114"/>
    </location>
</feature>
<name>A0ABN6RCA7_9DEIO</name>
<dbReference type="Proteomes" id="UP001064971">
    <property type="component" value="Chromosome"/>
</dbReference>
<gene>
    <name evidence="2" type="ORF">DAETH_09310</name>
</gene>
<evidence type="ECO:0000313" key="2">
    <source>
        <dbReference type="EMBL" id="BDP40962.1"/>
    </source>
</evidence>
<evidence type="ECO:0000313" key="3">
    <source>
        <dbReference type="Proteomes" id="UP001064971"/>
    </source>
</evidence>